<comment type="caution">
    <text evidence="1">The sequence shown here is derived from an EMBL/GenBank/DDBJ whole genome shotgun (WGS) entry which is preliminary data.</text>
</comment>
<dbReference type="OrthoDB" id="10026337at2759"/>
<protein>
    <submittedName>
        <fullName evidence="1">Uncharacterized protein</fullName>
    </submittedName>
</protein>
<gene>
    <name evidence="1" type="ORF">RFH988_LOCUS25218</name>
</gene>
<dbReference type="Proteomes" id="UP000663882">
    <property type="component" value="Unassembled WGS sequence"/>
</dbReference>
<name>A0A814X474_9BILA</name>
<organism evidence="1 2">
    <name type="scientific">Rotaria sordida</name>
    <dbReference type="NCBI Taxonomy" id="392033"/>
    <lineage>
        <taxon>Eukaryota</taxon>
        <taxon>Metazoa</taxon>
        <taxon>Spiralia</taxon>
        <taxon>Gnathifera</taxon>
        <taxon>Rotifera</taxon>
        <taxon>Eurotatoria</taxon>
        <taxon>Bdelloidea</taxon>
        <taxon>Philodinida</taxon>
        <taxon>Philodinidae</taxon>
        <taxon>Rotaria</taxon>
    </lineage>
</organism>
<reference evidence="1" key="1">
    <citation type="submission" date="2021-02" db="EMBL/GenBank/DDBJ databases">
        <authorList>
            <person name="Nowell W R."/>
        </authorList>
    </citation>
    <scope>NUCLEOTIDE SEQUENCE</scope>
</reference>
<dbReference type="AlphaFoldDB" id="A0A814X474"/>
<evidence type="ECO:0000313" key="2">
    <source>
        <dbReference type="Proteomes" id="UP000663882"/>
    </source>
</evidence>
<evidence type="ECO:0000313" key="1">
    <source>
        <dbReference type="EMBL" id="CAF1212855.1"/>
    </source>
</evidence>
<accession>A0A814X474</accession>
<dbReference type="EMBL" id="CAJNOO010001903">
    <property type="protein sequence ID" value="CAF1212855.1"/>
    <property type="molecule type" value="Genomic_DNA"/>
</dbReference>
<sequence length="910" mass="108268">MLNSSDPQRYKFPITTSQIDAIVSMDKPNDVDISVIDSKEQFFQSFIQQVNRWLEWFDKFTDIFHYIIEWLKTRRLESAEKLLIDIHTINSDSPISVIKLKTIIQEIIKLFKNFKNLRRLCDLFNCIISFENIDSGTLTRPNQRKSYLEELKRVHTNNKFTVNVNTKDERLYSIGACRFVYWFVASEKLECNIKIEYRISIPRIKTYELFSGRNVPLDKQVLQGEFKTQQNGHLIITIDNETGQAPRTIWYQYKTTPLATYHLFDGIFSMLYQKYFGQSSENIKENDLIDLIDKSFFFIDRLLDGSITLQEMEHLKNVFHNKNIDVKEEVKALFANRSNTDQKQEKTGTIPLRQIEQVCEWLQTYQYYSHLNTIIECVQKLNIISNSNNSKNYESIDHLQKLIINENVSLKEISEICKNIYECFQKLTNHHLQLIKTILECSNVVQMMKNFDLYSTQGLRRFQQLRDNLTTQFQLQERNNMILNSWIVSYALCEPFIRQVENLEEFVDNLAKLSNIDESTLEHIKVVNDNIQIIHMWLSADETTIFDNALITMEHLYKTGTVQIHLRNLINKQSYFEIVYSIAKISIQINESDSDEDNREIQQQDTMTFTLSMADIDDHKRQLTFCNVDLKQDMNEKKILLEEQLKLLNIIEKIYFILIKLEKSGHPNFQLKEYNYEIYDRTGRVNKILSNLRNNVVDGEQELKQEIEDRTKYFQAKFTKFEVDYEIWTTDLEESRCRSPLLKLFSNHQIMIMFILLTTSTIENEVQRKFLEKLFLLENLKNHIEKQYNITILCLIHYLQSLRIKNSNLSKENIIKLYDKYKIEYHHSKNEDLQLQNLQKLCSFLEDLFNKGKELFEKNENINENQQFLITLNSREQIQDKKIEIENDFDLDTCCILLNIFNNRLPALFF</sequence>
<proteinExistence type="predicted"/>